<dbReference type="InParanoid" id="A0A0C3B289"/>
<evidence type="ECO:0000313" key="1">
    <source>
        <dbReference type="EMBL" id="KIM80333.1"/>
    </source>
</evidence>
<dbReference type="OrthoDB" id="2919534at2759"/>
<accession>A0A0C3B289</accession>
<sequence>QPFIHTVELKGRRGITTAVKGLFDDGAMVNFICNLTFALLRGRLGDLTLSESTLLMADGARVSSHGRWFGDVSLGGQTVRAGFEIFPSGGGWSLLFGKPLLQQFRAVHDYGNDTLMIPLNGSWSTLVNEANKPPGQKSNILIESENILWGDDKPPLRQVLH</sequence>
<keyword evidence="2" id="KW-1185">Reference proteome</keyword>
<dbReference type="AlphaFoldDB" id="A0A0C3B289"/>
<feature type="non-terminal residue" evidence="1">
    <location>
        <position position="1"/>
    </location>
</feature>
<feature type="non-terminal residue" evidence="1">
    <location>
        <position position="161"/>
    </location>
</feature>
<evidence type="ECO:0008006" key="3">
    <source>
        <dbReference type="Google" id="ProtNLM"/>
    </source>
</evidence>
<protein>
    <recommendedName>
        <fullName evidence="3">Peptidase A1 domain-containing protein</fullName>
    </recommendedName>
</protein>
<organism evidence="1 2">
    <name type="scientific">Piloderma croceum (strain F 1598)</name>
    <dbReference type="NCBI Taxonomy" id="765440"/>
    <lineage>
        <taxon>Eukaryota</taxon>
        <taxon>Fungi</taxon>
        <taxon>Dikarya</taxon>
        <taxon>Basidiomycota</taxon>
        <taxon>Agaricomycotina</taxon>
        <taxon>Agaricomycetes</taxon>
        <taxon>Agaricomycetidae</taxon>
        <taxon>Atheliales</taxon>
        <taxon>Atheliaceae</taxon>
        <taxon>Piloderma</taxon>
    </lineage>
</organism>
<dbReference type="EMBL" id="KN833004">
    <property type="protein sequence ID" value="KIM80333.1"/>
    <property type="molecule type" value="Genomic_DNA"/>
</dbReference>
<dbReference type="Proteomes" id="UP000054166">
    <property type="component" value="Unassembled WGS sequence"/>
</dbReference>
<evidence type="ECO:0000313" key="2">
    <source>
        <dbReference type="Proteomes" id="UP000054166"/>
    </source>
</evidence>
<gene>
    <name evidence="1" type="ORF">PILCRDRAFT_50298</name>
</gene>
<dbReference type="InterPro" id="IPR021109">
    <property type="entry name" value="Peptidase_aspartic_dom_sf"/>
</dbReference>
<dbReference type="HOGENOM" id="CLU_097628_0_0_1"/>
<name>A0A0C3B289_PILCF</name>
<dbReference type="Gene3D" id="2.40.70.10">
    <property type="entry name" value="Acid Proteases"/>
    <property type="match status" value="1"/>
</dbReference>
<reference evidence="1 2" key="1">
    <citation type="submission" date="2014-04" db="EMBL/GenBank/DDBJ databases">
        <authorList>
            <consortium name="DOE Joint Genome Institute"/>
            <person name="Kuo A."/>
            <person name="Tarkka M."/>
            <person name="Buscot F."/>
            <person name="Kohler A."/>
            <person name="Nagy L.G."/>
            <person name="Floudas D."/>
            <person name="Copeland A."/>
            <person name="Barry K.W."/>
            <person name="Cichocki N."/>
            <person name="Veneault-Fourrey C."/>
            <person name="LaButti K."/>
            <person name="Lindquist E.A."/>
            <person name="Lipzen A."/>
            <person name="Lundell T."/>
            <person name="Morin E."/>
            <person name="Murat C."/>
            <person name="Sun H."/>
            <person name="Tunlid A."/>
            <person name="Henrissat B."/>
            <person name="Grigoriev I.V."/>
            <person name="Hibbett D.S."/>
            <person name="Martin F."/>
            <person name="Nordberg H.P."/>
            <person name="Cantor M.N."/>
            <person name="Hua S.X."/>
        </authorList>
    </citation>
    <scope>NUCLEOTIDE SEQUENCE [LARGE SCALE GENOMIC DNA]</scope>
    <source>
        <strain evidence="1 2">F 1598</strain>
    </source>
</reference>
<proteinExistence type="predicted"/>
<reference evidence="2" key="2">
    <citation type="submission" date="2015-01" db="EMBL/GenBank/DDBJ databases">
        <title>Evolutionary Origins and Diversification of the Mycorrhizal Mutualists.</title>
        <authorList>
            <consortium name="DOE Joint Genome Institute"/>
            <consortium name="Mycorrhizal Genomics Consortium"/>
            <person name="Kohler A."/>
            <person name="Kuo A."/>
            <person name="Nagy L.G."/>
            <person name="Floudas D."/>
            <person name="Copeland A."/>
            <person name="Barry K.W."/>
            <person name="Cichocki N."/>
            <person name="Veneault-Fourrey C."/>
            <person name="LaButti K."/>
            <person name="Lindquist E.A."/>
            <person name="Lipzen A."/>
            <person name="Lundell T."/>
            <person name="Morin E."/>
            <person name="Murat C."/>
            <person name="Riley R."/>
            <person name="Ohm R."/>
            <person name="Sun H."/>
            <person name="Tunlid A."/>
            <person name="Henrissat B."/>
            <person name="Grigoriev I.V."/>
            <person name="Hibbett D.S."/>
            <person name="Martin F."/>
        </authorList>
    </citation>
    <scope>NUCLEOTIDE SEQUENCE [LARGE SCALE GENOMIC DNA]</scope>
    <source>
        <strain evidence="2">F 1598</strain>
    </source>
</reference>